<dbReference type="Gene3D" id="3.30.700.10">
    <property type="entry name" value="Glycoprotein, Type 4 Pilin"/>
    <property type="match status" value="1"/>
</dbReference>
<reference evidence="3 4" key="1">
    <citation type="journal article" date="2015" name="Nature">
        <title>rRNA introns, odd ribosomes, and small enigmatic genomes across a large radiation of phyla.</title>
        <authorList>
            <person name="Brown C.T."/>
            <person name="Hug L.A."/>
            <person name="Thomas B.C."/>
            <person name="Sharon I."/>
            <person name="Castelle C.J."/>
            <person name="Singh A."/>
            <person name="Wilkins M.J."/>
            <person name="Williams K.H."/>
            <person name="Banfield J.F."/>
        </authorList>
    </citation>
    <scope>NUCLEOTIDE SEQUENCE [LARGE SCALE GENOMIC DNA]</scope>
</reference>
<keyword evidence="2" id="KW-0472">Membrane</keyword>
<dbReference type="GO" id="GO:0015628">
    <property type="term" value="P:protein secretion by the type II secretion system"/>
    <property type="evidence" value="ECO:0007669"/>
    <property type="project" value="InterPro"/>
</dbReference>
<dbReference type="SUPFAM" id="SSF54523">
    <property type="entry name" value="Pili subunits"/>
    <property type="match status" value="1"/>
</dbReference>
<keyword evidence="2" id="KW-1133">Transmembrane helix</keyword>
<dbReference type="InterPro" id="IPR045584">
    <property type="entry name" value="Pilin-like"/>
</dbReference>
<dbReference type="InterPro" id="IPR000983">
    <property type="entry name" value="Bac_GSPG_pilin"/>
</dbReference>
<protein>
    <recommendedName>
        <fullName evidence="5">General secretion pathway protein G</fullName>
    </recommendedName>
</protein>
<name>A0A0G0LSN8_UNCC2</name>
<evidence type="ECO:0000256" key="1">
    <source>
        <dbReference type="ARBA" id="ARBA00022481"/>
    </source>
</evidence>
<evidence type="ECO:0008006" key="5">
    <source>
        <dbReference type="Google" id="ProtNLM"/>
    </source>
</evidence>
<keyword evidence="1" id="KW-0488">Methylation</keyword>
<dbReference type="NCBIfam" id="TIGR02532">
    <property type="entry name" value="IV_pilin_GFxxxE"/>
    <property type="match status" value="1"/>
</dbReference>
<proteinExistence type="predicted"/>
<evidence type="ECO:0000256" key="2">
    <source>
        <dbReference type="SAM" id="Phobius"/>
    </source>
</evidence>
<evidence type="ECO:0000313" key="3">
    <source>
        <dbReference type="EMBL" id="KKQ94938.1"/>
    </source>
</evidence>
<evidence type="ECO:0000313" key="4">
    <source>
        <dbReference type="Proteomes" id="UP000034207"/>
    </source>
</evidence>
<gene>
    <name evidence="3" type="ORF">UT18_C0006G0036</name>
</gene>
<accession>A0A0G0LSN8</accession>
<feature type="transmembrane region" description="Helical" evidence="2">
    <location>
        <begin position="20"/>
        <end position="40"/>
    </location>
</feature>
<organism evidence="3 4">
    <name type="scientific">candidate division CPR2 bacterium GW2011_GWC2_39_10</name>
    <dbReference type="NCBI Taxonomy" id="1618345"/>
    <lineage>
        <taxon>Bacteria</taxon>
        <taxon>Bacteria division CPR2</taxon>
    </lineage>
</organism>
<dbReference type="Pfam" id="PF07963">
    <property type="entry name" value="N_methyl"/>
    <property type="match status" value="1"/>
</dbReference>
<keyword evidence="2" id="KW-0812">Transmembrane</keyword>
<dbReference type="PANTHER" id="PTHR30093">
    <property type="entry name" value="GENERAL SECRETION PATHWAY PROTEIN G"/>
    <property type="match status" value="1"/>
</dbReference>
<dbReference type="AlphaFoldDB" id="A0A0G0LSN8"/>
<dbReference type="EMBL" id="LBVV01000006">
    <property type="protein sequence ID" value="KKQ94938.1"/>
    <property type="molecule type" value="Genomic_DNA"/>
</dbReference>
<sequence>MKKLKKLRGGGSSGFTLIELIVVIAIIGILAGLIIVRIGNSSRDARNTRRSSDMNQIRNAIEQYKVTGGTLLQPTTGAGAATVWFDLNAVSPLQNGAAVCATATDCVFKGTSETTVRMPSAWLAGGTSYPVDPLGGTNYYQLDVTDANGNYVIRPSQNTNPLAEVTAANPPVTNVSS</sequence>
<dbReference type="STRING" id="1618345.UT18_C0006G0036"/>
<dbReference type="PRINTS" id="PR00813">
    <property type="entry name" value="BCTERIALGSPG"/>
</dbReference>
<dbReference type="Proteomes" id="UP000034207">
    <property type="component" value="Unassembled WGS sequence"/>
</dbReference>
<dbReference type="GO" id="GO:0015627">
    <property type="term" value="C:type II protein secretion system complex"/>
    <property type="evidence" value="ECO:0007669"/>
    <property type="project" value="InterPro"/>
</dbReference>
<comment type="caution">
    <text evidence="3">The sequence shown here is derived from an EMBL/GenBank/DDBJ whole genome shotgun (WGS) entry which is preliminary data.</text>
</comment>
<dbReference type="InterPro" id="IPR012902">
    <property type="entry name" value="N_methyl_site"/>
</dbReference>
<dbReference type="PROSITE" id="PS00409">
    <property type="entry name" value="PROKAR_NTER_METHYL"/>
    <property type="match status" value="1"/>
</dbReference>